<comment type="caution">
    <text evidence="1">The sequence shown here is derived from an EMBL/GenBank/DDBJ whole genome shotgun (WGS) entry which is preliminary data.</text>
</comment>
<sequence>HGTFLQPTRQLGGFCFLGGKRMNRRSFLKILGCGSILISTGVLGQACTYIGRSGQTLGEVLEANGFKIITYTSAWRKNKVGENPRVCLPAGQDASYMDHEHQVYPVVTWNGRTPQHSPWDDVLEDGDSVSISWVTYDPTKNADDALRSRKFAS</sequence>
<accession>A0A2M7V4D9</accession>
<dbReference type="Proteomes" id="UP000230078">
    <property type="component" value="Unassembled WGS sequence"/>
</dbReference>
<protein>
    <submittedName>
        <fullName evidence="1">Uncharacterized protein</fullName>
    </submittedName>
</protein>
<dbReference type="EMBL" id="PFPI01000026">
    <property type="protein sequence ID" value="PIZ93395.1"/>
    <property type="molecule type" value="Genomic_DNA"/>
</dbReference>
<gene>
    <name evidence="1" type="ORF">COX83_01955</name>
</gene>
<evidence type="ECO:0000313" key="2">
    <source>
        <dbReference type="Proteomes" id="UP000230078"/>
    </source>
</evidence>
<organism evidence="1 2">
    <name type="scientific">Candidatus Magasanikbacteria bacterium CG_4_10_14_0_2_um_filter_41_31</name>
    <dbReference type="NCBI Taxonomy" id="1974639"/>
    <lineage>
        <taxon>Bacteria</taxon>
        <taxon>Candidatus Magasanikiibacteriota</taxon>
    </lineage>
</organism>
<proteinExistence type="predicted"/>
<name>A0A2M7V4D9_9BACT</name>
<reference evidence="2" key="1">
    <citation type="submission" date="2017-09" db="EMBL/GenBank/DDBJ databases">
        <title>Depth-based differentiation of microbial function through sediment-hosted aquifers and enrichment of novel symbionts in the deep terrestrial subsurface.</title>
        <authorList>
            <person name="Probst A.J."/>
            <person name="Ladd B."/>
            <person name="Jarett J.K."/>
            <person name="Geller-Mcgrath D.E."/>
            <person name="Sieber C.M.K."/>
            <person name="Emerson J.B."/>
            <person name="Anantharaman K."/>
            <person name="Thomas B.C."/>
            <person name="Malmstrom R."/>
            <person name="Stieglmeier M."/>
            <person name="Klingl A."/>
            <person name="Woyke T."/>
            <person name="Ryan C.M."/>
            <person name="Banfield J.F."/>
        </authorList>
    </citation>
    <scope>NUCLEOTIDE SEQUENCE [LARGE SCALE GENOMIC DNA]</scope>
</reference>
<dbReference type="AlphaFoldDB" id="A0A2M7V4D9"/>
<feature type="non-terminal residue" evidence="1">
    <location>
        <position position="1"/>
    </location>
</feature>
<evidence type="ECO:0000313" key="1">
    <source>
        <dbReference type="EMBL" id="PIZ93395.1"/>
    </source>
</evidence>